<proteinExistence type="predicted"/>
<dbReference type="InterPro" id="IPR006683">
    <property type="entry name" value="Thioestr_dom"/>
</dbReference>
<feature type="domain" description="Thioesterase" evidence="1">
    <location>
        <begin position="75"/>
        <end position="135"/>
    </location>
</feature>
<dbReference type="EMBL" id="CP013244">
    <property type="protein sequence ID" value="ANP46887.1"/>
    <property type="molecule type" value="Genomic_DNA"/>
</dbReference>
<dbReference type="RefSeq" id="WP_066772404.1">
    <property type="nucleotide sequence ID" value="NZ_CP013244.1"/>
</dbReference>
<evidence type="ECO:0000313" key="2">
    <source>
        <dbReference type="EMBL" id="ANP46887.1"/>
    </source>
</evidence>
<evidence type="ECO:0000259" key="1">
    <source>
        <dbReference type="Pfam" id="PF03061"/>
    </source>
</evidence>
<organism evidence="2 3">
    <name type="scientific">Candidatus Viadribacter manganicus</name>
    <dbReference type="NCBI Taxonomy" id="1759059"/>
    <lineage>
        <taxon>Bacteria</taxon>
        <taxon>Pseudomonadati</taxon>
        <taxon>Pseudomonadota</taxon>
        <taxon>Alphaproteobacteria</taxon>
        <taxon>Hyphomonadales</taxon>
        <taxon>Hyphomonadaceae</taxon>
        <taxon>Candidatus Viadribacter</taxon>
    </lineage>
</organism>
<accession>A0A1B1AK05</accession>
<name>A0A1B1AK05_9PROT</name>
<sequence length="152" mass="16309">MDLADKACPILQMSTGRELFPVTQETVLPAYDLIFAPWVKQLALCDFNVEGHRVSARLPEADALKFSAGAICGQAIMAAIDTITALAMATGDRATRGTSYQHTHFLRPAKGDDFIVTAEVLRFGKTSAYAEAKITFAGTGALVAHAVLEFAF</sequence>
<gene>
    <name evidence="2" type="ORF">ATE48_13665</name>
</gene>
<dbReference type="CDD" id="cd03443">
    <property type="entry name" value="PaaI_thioesterase"/>
    <property type="match status" value="1"/>
</dbReference>
<dbReference type="GO" id="GO:0016790">
    <property type="term" value="F:thiolester hydrolase activity"/>
    <property type="evidence" value="ECO:0007669"/>
    <property type="project" value="UniProtKB-ARBA"/>
</dbReference>
<dbReference type="Pfam" id="PF03061">
    <property type="entry name" value="4HBT"/>
    <property type="match status" value="1"/>
</dbReference>
<dbReference type="STRING" id="1759059.ATE48_13665"/>
<dbReference type="KEGG" id="cbot:ATE48_13665"/>
<dbReference type="InParanoid" id="A0A1B1AK05"/>
<evidence type="ECO:0000313" key="3">
    <source>
        <dbReference type="Proteomes" id="UP000092498"/>
    </source>
</evidence>
<dbReference type="Gene3D" id="3.10.129.10">
    <property type="entry name" value="Hotdog Thioesterase"/>
    <property type="match status" value="1"/>
</dbReference>
<dbReference type="SUPFAM" id="SSF54637">
    <property type="entry name" value="Thioesterase/thiol ester dehydrase-isomerase"/>
    <property type="match status" value="1"/>
</dbReference>
<reference evidence="2 3" key="1">
    <citation type="submission" date="2015-11" db="EMBL/GenBank/DDBJ databases">
        <title>Whole-Genome Sequence of Candidatus Oderbacter manganicum from the National Park Lower Oder Valley, Germany.</title>
        <authorList>
            <person name="Braun B."/>
            <person name="Liere K."/>
            <person name="Szewzyk U."/>
        </authorList>
    </citation>
    <scope>NUCLEOTIDE SEQUENCE [LARGE SCALE GENOMIC DNA]</scope>
    <source>
        <strain evidence="2 3">OTSz_A_272</strain>
    </source>
</reference>
<keyword evidence="3" id="KW-1185">Reference proteome</keyword>
<protein>
    <recommendedName>
        <fullName evidence="1">Thioesterase domain-containing protein</fullName>
    </recommendedName>
</protein>
<dbReference type="AlphaFoldDB" id="A0A1B1AK05"/>
<dbReference type="InterPro" id="IPR029069">
    <property type="entry name" value="HotDog_dom_sf"/>
</dbReference>
<dbReference type="Proteomes" id="UP000092498">
    <property type="component" value="Chromosome"/>
</dbReference>